<name>A0A4U1JLY5_RHOCA</name>
<dbReference type="Proteomes" id="UP000310597">
    <property type="component" value="Unassembled WGS sequence"/>
</dbReference>
<proteinExistence type="predicted"/>
<accession>A0A4U1JLY5</accession>
<protein>
    <submittedName>
        <fullName evidence="2">Uncharacterized protein</fullName>
    </submittedName>
</protein>
<evidence type="ECO:0000313" key="3">
    <source>
        <dbReference type="Proteomes" id="UP000310597"/>
    </source>
</evidence>
<feature type="region of interest" description="Disordered" evidence="1">
    <location>
        <begin position="28"/>
        <end position="59"/>
    </location>
</feature>
<evidence type="ECO:0000256" key="1">
    <source>
        <dbReference type="SAM" id="MobiDB-lite"/>
    </source>
</evidence>
<gene>
    <name evidence="2" type="ORF">FBT96_18345</name>
</gene>
<sequence length="59" mass="6425">MSALFLLIFPVCAILWMALNARLGLVRDQPPHYDEDDPAPPAADPVAEADPPEARVTRA</sequence>
<dbReference type="AlphaFoldDB" id="A0A4U1JLY5"/>
<reference evidence="2 3" key="1">
    <citation type="submission" date="2019-04" db="EMBL/GenBank/DDBJ databases">
        <title>Draft Whole-Genome sequence of the purple photosynthetic bacterium Rhodobacter capsulatus SP108 with an indigenous class A beta-lactamase.</title>
        <authorList>
            <person name="Robertson S."/>
            <person name="Meyer T.E."/>
            <person name="Kyndt J.A."/>
        </authorList>
    </citation>
    <scope>NUCLEOTIDE SEQUENCE [LARGE SCALE GENOMIC DNA]</scope>
    <source>
        <strain evidence="2 3">SP108</strain>
    </source>
</reference>
<dbReference type="RefSeq" id="WP_136909231.1">
    <property type="nucleotide sequence ID" value="NZ_SWJZ01000104.1"/>
</dbReference>
<comment type="caution">
    <text evidence="2">The sequence shown here is derived from an EMBL/GenBank/DDBJ whole genome shotgun (WGS) entry which is preliminary data.</text>
</comment>
<evidence type="ECO:0000313" key="2">
    <source>
        <dbReference type="EMBL" id="TKD14414.1"/>
    </source>
</evidence>
<dbReference type="EMBL" id="SWJZ01000104">
    <property type="protein sequence ID" value="TKD14414.1"/>
    <property type="molecule type" value="Genomic_DNA"/>
</dbReference>
<organism evidence="2 3">
    <name type="scientific">Rhodobacter capsulatus</name>
    <name type="common">Rhodopseudomonas capsulata</name>
    <dbReference type="NCBI Taxonomy" id="1061"/>
    <lineage>
        <taxon>Bacteria</taxon>
        <taxon>Pseudomonadati</taxon>
        <taxon>Pseudomonadota</taxon>
        <taxon>Alphaproteobacteria</taxon>
        <taxon>Rhodobacterales</taxon>
        <taxon>Rhodobacter group</taxon>
        <taxon>Rhodobacter</taxon>
    </lineage>
</organism>